<name>A0A9J6GE21_HAELO</name>
<gene>
    <name evidence="1" type="ORF">HPB48_003368</name>
</gene>
<reference evidence="1 2" key="1">
    <citation type="journal article" date="2020" name="Cell">
        <title>Large-Scale Comparative Analyses of Tick Genomes Elucidate Their Genetic Diversity and Vector Capacities.</title>
        <authorList>
            <consortium name="Tick Genome and Microbiome Consortium (TIGMIC)"/>
            <person name="Jia N."/>
            <person name="Wang J."/>
            <person name="Shi W."/>
            <person name="Du L."/>
            <person name="Sun Y."/>
            <person name="Zhan W."/>
            <person name="Jiang J.F."/>
            <person name="Wang Q."/>
            <person name="Zhang B."/>
            <person name="Ji P."/>
            <person name="Bell-Sakyi L."/>
            <person name="Cui X.M."/>
            <person name="Yuan T.T."/>
            <person name="Jiang B.G."/>
            <person name="Yang W.F."/>
            <person name="Lam T.T."/>
            <person name="Chang Q.C."/>
            <person name="Ding S.J."/>
            <person name="Wang X.J."/>
            <person name="Zhu J.G."/>
            <person name="Ruan X.D."/>
            <person name="Zhao L."/>
            <person name="Wei J.T."/>
            <person name="Ye R.Z."/>
            <person name="Que T.C."/>
            <person name="Du C.H."/>
            <person name="Zhou Y.H."/>
            <person name="Cheng J.X."/>
            <person name="Dai P.F."/>
            <person name="Guo W.B."/>
            <person name="Han X.H."/>
            <person name="Huang E.J."/>
            <person name="Li L.F."/>
            <person name="Wei W."/>
            <person name="Gao Y.C."/>
            <person name="Liu J.Z."/>
            <person name="Shao H.Z."/>
            <person name="Wang X."/>
            <person name="Wang C.C."/>
            <person name="Yang T.C."/>
            <person name="Huo Q.B."/>
            <person name="Li W."/>
            <person name="Chen H.Y."/>
            <person name="Chen S.E."/>
            <person name="Zhou L.G."/>
            <person name="Ni X.B."/>
            <person name="Tian J.H."/>
            <person name="Sheng Y."/>
            <person name="Liu T."/>
            <person name="Pan Y.S."/>
            <person name="Xia L.Y."/>
            <person name="Li J."/>
            <person name="Zhao F."/>
            <person name="Cao W.C."/>
        </authorList>
    </citation>
    <scope>NUCLEOTIDE SEQUENCE [LARGE SCALE GENOMIC DNA]</scope>
    <source>
        <strain evidence="1">HaeL-2018</strain>
    </source>
</reference>
<proteinExistence type="predicted"/>
<keyword evidence="2" id="KW-1185">Reference proteome</keyword>
<evidence type="ECO:0000313" key="2">
    <source>
        <dbReference type="Proteomes" id="UP000821853"/>
    </source>
</evidence>
<accession>A0A9J6GE21</accession>
<dbReference type="Gene3D" id="2.120.10.30">
    <property type="entry name" value="TolB, C-terminal domain"/>
    <property type="match status" value="1"/>
</dbReference>
<dbReference type="VEuPathDB" id="VectorBase:HLOH_051780"/>
<dbReference type="OrthoDB" id="342730at2759"/>
<sequence>MYFPSPVQVARYTGDITVIERAPTHQIQVFQQSGGFMRKFGSLELQPPRGVAVDPLGCLVVFECRVVRVIIFYQSGDLLCKFVCSDQLTFPNGAVVTGRRRYSYPTTSPTA</sequence>
<evidence type="ECO:0000313" key="1">
    <source>
        <dbReference type="EMBL" id="KAH9372656.1"/>
    </source>
</evidence>
<dbReference type="SUPFAM" id="SSF101898">
    <property type="entry name" value="NHL repeat"/>
    <property type="match status" value="1"/>
</dbReference>
<organism evidence="1 2">
    <name type="scientific">Haemaphysalis longicornis</name>
    <name type="common">Bush tick</name>
    <dbReference type="NCBI Taxonomy" id="44386"/>
    <lineage>
        <taxon>Eukaryota</taxon>
        <taxon>Metazoa</taxon>
        <taxon>Ecdysozoa</taxon>
        <taxon>Arthropoda</taxon>
        <taxon>Chelicerata</taxon>
        <taxon>Arachnida</taxon>
        <taxon>Acari</taxon>
        <taxon>Parasitiformes</taxon>
        <taxon>Ixodida</taxon>
        <taxon>Ixodoidea</taxon>
        <taxon>Ixodidae</taxon>
        <taxon>Haemaphysalinae</taxon>
        <taxon>Haemaphysalis</taxon>
    </lineage>
</organism>
<dbReference type="EMBL" id="JABSTR010000006">
    <property type="protein sequence ID" value="KAH9372656.1"/>
    <property type="molecule type" value="Genomic_DNA"/>
</dbReference>
<dbReference type="Proteomes" id="UP000821853">
    <property type="component" value="Chromosome 4"/>
</dbReference>
<dbReference type="InterPro" id="IPR011042">
    <property type="entry name" value="6-blade_b-propeller_TolB-like"/>
</dbReference>
<comment type="caution">
    <text evidence="1">The sequence shown here is derived from an EMBL/GenBank/DDBJ whole genome shotgun (WGS) entry which is preliminary data.</text>
</comment>
<dbReference type="AlphaFoldDB" id="A0A9J6GE21"/>
<protein>
    <submittedName>
        <fullName evidence="1">Uncharacterized protein</fullName>
    </submittedName>
</protein>